<gene>
    <name evidence="1" type="ORF">KPL71_025126</name>
</gene>
<dbReference type="EMBL" id="CM039177">
    <property type="protein sequence ID" value="KAH9701800.1"/>
    <property type="molecule type" value="Genomic_DNA"/>
</dbReference>
<accession>A0ACB8IY73</accession>
<protein>
    <submittedName>
        <fullName evidence="1">Pyruvate decarboxylase 1</fullName>
    </submittedName>
</protein>
<name>A0ACB8IY73_CITSI</name>
<organism evidence="1 2">
    <name type="scientific">Citrus sinensis</name>
    <name type="common">Sweet orange</name>
    <name type="synonym">Citrus aurantium var. sinensis</name>
    <dbReference type="NCBI Taxonomy" id="2711"/>
    <lineage>
        <taxon>Eukaryota</taxon>
        <taxon>Viridiplantae</taxon>
        <taxon>Streptophyta</taxon>
        <taxon>Embryophyta</taxon>
        <taxon>Tracheophyta</taxon>
        <taxon>Spermatophyta</taxon>
        <taxon>Magnoliopsida</taxon>
        <taxon>eudicotyledons</taxon>
        <taxon>Gunneridae</taxon>
        <taxon>Pentapetalae</taxon>
        <taxon>rosids</taxon>
        <taxon>malvids</taxon>
        <taxon>Sapindales</taxon>
        <taxon>Rutaceae</taxon>
        <taxon>Aurantioideae</taxon>
        <taxon>Citrus</taxon>
    </lineage>
</organism>
<evidence type="ECO:0000313" key="2">
    <source>
        <dbReference type="Proteomes" id="UP000829398"/>
    </source>
</evidence>
<evidence type="ECO:0000313" key="1">
    <source>
        <dbReference type="EMBL" id="KAH9701800.1"/>
    </source>
</evidence>
<sequence length="367" mass="39701">MQRRPPSSSPADSSSLLDHLIAEPGSRDVGCCNELNAGYAADGSARARAVGAYVVTFTVGRLSIINAIAGAYSENLPAVICISNFDCTQRKQACVYISISCNLAAVPHSTFSREPIPFALSPRLSNKMGLEAAVEATITALLKAVKPAMIGGPKLSVSKATIAFVELADACGYAFAVMPSAKGMIVQFADAYIFAESIFNDYSSVGYSLLLNKTAILVQPDRIVVANGLTLAMEPNRNTSAYESYHRIYVPHGIPLKSNAHEPLMLSGNTAVIAETGDSWYEFEMQYRSIGWSVGATLQKNIIFLINNGNYTIQVEIHDGPYNVIENWNYTGLVETRKIVHKDDTGKELLKWGSRVSAANNRPPNPQ</sequence>
<keyword evidence="1" id="KW-0670">Pyruvate</keyword>
<proteinExistence type="predicted"/>
<dbReference type="Proteomes" id="UP000829398">
    <property type="component" value="Chromosome 8"/>
</dbReference>
<keyword evidence="2" id="KW-1185">Reference proteome</keyword>
<comment type="caution">
    <text evidence="1">The sequence shown here is derived from an EMBL/GenBank/DDBJ whole genome shotgun (WGS) entry which is preliminary data.</text>
</comment>
<reference evidence="2" key="1">
    <citation type="journal article" date="2023" name="Hortic. Res.">
        <title>A chromosome-level phased genome enabling allele-level studies in sweet orange: a case study on citrus Huanglongbing tolerance.</title>
        <authorList>
            <person name="Wu B."/>
            <person name="Yu Q."/>
            <person name="Deng Z."/>
            <person name="Duan Y."/>
            <person name="Luo F."/>
            <person name="Gmitter F. Jr."/>
        </authorList>
    </citation>
    <scope>NUCLEOTIDE SEQUENCE [LARGE SCALE GENOMIC DNA]</scope>
    <source>
        <strain evidence="2">cv. Valencia</strain>
    </source>
</reference>